<dbReference type="InterPro" id="IPR004013">
    <property type="entry name" value="PHP_dom"/>
</dbReference>
<dbReference type="SMART" id="SM00481">
    <property type="entry name" value="POLIIIAc"/>
    <property type="match status" value="1"/>
</dbReference>
<name>A0A516KDB9_9BACI</name>
<dbReference type="EMBL" id="CP041666">
    <property type="protein sequence ID" value="QDP39412.1"/>
    <property type="molecule type" value="Genomic_DNA"/>
</dbReference>
<sequence length="271" mass="30416">MDLHMHSTFSDGEWTPQQLVQYAADHHIHMIAITDHDEIAGYHEGITYAETMGITLIPGIELNTDGPDGELHILGYQFDPNAPVLLNHIKTRQEQRMDWARQIVQKLQALDFNITFEDCMAHAAGDVIVRTHIATELFAKGYFSSPRQAFNVLLRKGAPAFCPRAPFTAEDAISLIHKAGGKAYVAHPGIYTFPVHIDRLVEYGIDGIEVFHSKHTPGQTDFWRDRALRRGLLMSGGSDHHGPNSRNPFPIGSVEMDEACITQWREKEGIL</sequence>
<dbReference type="SUPFAM" id="SSF89550">
    <property type="entry name" value="PHP domain-like"/>
    <property type="match status" value="1"/>
</dbReference>
<dbReference type="KEGG" id="aqt:FN924_03930"/>
<dbReference type="InterPro" id="IPR003141">
    <property type="entry name" value="Pol/His_phosphatase_N"/>
</dbReference>
<dbReference type="AlphaFoldDB" id="A0A516KDB9"/>
<evidence type="ECO:0000259" key="1">
    <source>
        <dbReference type="SMART" id="SM00481"/>
    </source>
</evidence>
<reference evidence="2 3" key="1">
    <citation type="submission" date="2019-07" db="EMBL/GenBank/DDBJ databases">
        <authorList>
            <person name="Li J."/>
        </authorList>
    </citation>
    <scope>NUCLEOTIDE SEQUENCE [LARGE SCALE GENOMIC DNA]</scope>
    <source>
        <strain evidence="2 3">TKL69</strain>
    </source>
</reference>
<protein>
    <submittedName>
        <fullName evidence="2">PHP domain-containing protein</fullName>
    </submittedName>
</protein>
<dbReference type="CDD" id="cd07438">
    <property type="entry name" value="PHP_HisPPase_AMP"/>
    <property type="match status" value="1"/>
</dbReference>
<keyword evidence="3" id="KW-1185">Reference proteome</keyword>
<evidence type="ECO:0000313" key="2">
    <source>
        <dbReference type="EMBL" id="QDP39412.1"/>
    </source>
</evidence>
<dbReference type="GO" id="GO:0004534">
    <property type="term" value="F:5'-3' RNA exonuclease activity"/>
    <property type="evidence" value="ECO:0007669"/>
    <property type="project" value="TreeGrafter"/>
</dbReference>
<organism evidence="2 3">
    <name type="scientific">Radiobacillus deserti</name>
    <dbReference type="NCBI Taxonomy" id="2594883"/>
    <lineage>
        <taxon>Bacteria</taxon>
        <taxon>Bacillati</taxon>
        <taxon>Bacillota</taxon>
        <taxon>Bacilli</taxon>
        <taxon>Bacillales</taxon>
        <taxon>Bacillaceae</taxon>
        <taxon>Radiobacillus</taxon>
    </lineage>
</organism>
<proteinExistence type="predicted"/>
<dbReference type="PANTHER" id="PTHR42924:SF3">
    <property type="entry name" value="POLYMERASE_HISTIDINOL PHOSPHATASE N-TERMINAL DOMAIN-CONTAINING PROTEIN"/>
    <property type="match status" value="1"/>
</dbReference>
<dbReference type="Gene3D" id="1.10.150.650">
    <property type="match status" value="1"/>
</dbReference>
<accession>A0A516KDB9</accession>
<dbReference type="GO" id="GO:0035312">
    <property type="term" value="F:5'-3' DNA exonuclease activity"/>
    <property type="evidence" value="ECO:0007669"/>
    <property type="project" value="TreeGrafter"/>
</dbReference>
<dbReference type="InterPro" id="IPR052018">
    <property type="entry name" value="PHP_domain"/>
</dbReference>
<gene>
    <name evidence="2" type="ORF">FN924_03930</name>
</gene>
<dbReference type="OrthoDB" id="9804333at2"/>
<dbReference type="InterPro" id="IPR016195">
    <property type="entry name" value="Pol/histidinol_Pase-like"/>
</dbReference>
<dbReference type="Pfam" id="PF02811">
    <property type="entry name" value="PHP"/>
    <property type="match status" value="1"/>
</dbReference>
<evidence type="ECO:0000313" key="3">
    <source>
        <dbReference type="Proteomes" id="UP000315215"/>
    </source>
</evidence>
<dbReference type="Proteomes" id="UP000315215">
    <property type="component" value="Chromosome"/>
</dbReference>
<feature type="domain" description="Polymerase/histidinol phosphatase N-terminal" evidence="1">
    <location>
        <begin position="1"/>
        <end position="66"/>
    </location>
</feature>
<dbReference type="PANTHER" id="PTHR42924">
    <property type="entry name" value="EXONUCLEASE"/>
    <property type="match status" value="1"/>
</dbReference>
<dbReference type="Gene3D" id="3.20.20.140">
    <property type="entry name" value="Metal-dependent hydrolases"/>
    <property type="match status" value="1"/>
</dbReference>